<dbReference type="PANTHER" id="PTHR12596:SF1">
    <property type="entry name" value="EXPORTIN-4"/>
    <property type="match status" value="1"/>
</dbReference>
<evidence type="ECO:0000313" key="9">
    <source>
        <dbReference type="EMBL" id="KAJ2844052.1"/>
    </source>
</evidence>
<evidence type="ECO:0000256" key="2">
    <source>
        <dbReference type="ARBA" id="ARBA00004496"/>
    </source>
</evidence>
<gene>
    <name evidence="9" type="ORF">IWW36_005329</name>
</gene>
<proteinExistence type="inferred from homology"/>
<dbReference type="Gene3D" id="1.25.10.10">
    <property type="entry name" value="Leucine-rich Repeat Variant"/>
    <property type="match status" value="1"/>
</dbReference>
<dbReference type="EMBL" id="JANBUW010001204">
    <property type="protein sequence ID" value="KAJ2844052.1"/>
    <property type="molecule type" value="Genomic_DNA"/>
</dbReference>
<evidence type="ECO:0000256" key="3">
    <source>
        <dbReference type="ARBA" id="ARBA00009466"/>
    </source>
</evidence>
<organism evidence="9 10">
    <name type="scientific">Coemansia brasiliensis</name>
    <dbReference type="NCBI Taxonomy" id="2650707"/>
    <lineage>
        <taxon>Eukaryota</taxon>
        <taxon>Fungi</taxon>
        <taxon>Fungi incertae sedis</taxon>
        <taxon>Zoopagomycota</taxon>
        <taxon>Kickxellomycotina</taxon>
        <taxon>Kickxellomycetes</taxon>
        <taxon>Kickxellales</taxon>
        <taxon>Kickxellaceae</taxon>
        <taxon>Coemansia</taxon>
    </lineage>
</organism>
<evidence type="ECO:0000313" key="10">
    <source>
        <dbReference type="Proteomes" id="UP001139887"/>
    </source>
</evidence>
<keyword evidence="4" id="KW-0813">Transport</keyword>
<dbReference type="GO" id="GO:0005737">
    <property type="term" value="C:cytoplasm"/>
    <property type="evidence" value="ECO:0007669"/>
    <property type="project" value="UniProtKB-SubCell"/>
</dbReference>
<keyword evidence="6" id="KW-0653">Protein transport</keyword>
<dbReference type="GO" id="GO:0005049">
    <property type="term" value="F:nuclear export signal receptor activity"/>
    <property type="evidence" value="ECO:0007669"/>
    <property type="project" value="InterPro"/>
</dbReference>
<dbReference type="GO" id="GO:0005643">
    <property type="term" value="C:nuclear pore"/>
    <property type="evidence" value="ECO:0007669"/>
    <property type="project" value="TreeGrafter"/>
</dbReference>
<keyword evidence="7" id="KW-0539">Nucleus</keyword>
<dbReference type="Proteomes" id="UP001139887">
    <property type="component" value="Unassembled WGS sequence"/>
</dbReference>
<evidence type="ECO:0000256" key="8">
    <source>
        <dbReference type="SAM" id="MobiDB-lite"/>
    </source>
</evidence>
<sequence>MRIVNSNVPTAKFFAVRGIKEAVITRYSVLGLVEILALRDELFQLAMENSRALESFVLDSLCWVVAVITKRAWVDIPEDQRTLFTQKLCDDIVLHNTPCIGMITATYLIDEIAGGSKCSQFRLPWEFHYTCKITFENTHMLQIFEAALKVIHRQLQRSTEMQHTPVSGSHTIAYERRSALHIADRVFNWAFTSSDENKVIAASFGHSKNRSAGTSAKTSQHSGSNADPDDIDSEEHSGAAIFEDELQNRTPIFPRNWQTLLLNKEVLSMFFLVYEAALNDQMHAYFSPGSSHLALQCLVQISGIRGKDIFAATTTKSSDSLRAEFAQVIMRSQLQMIRHVCSMNLTSEGSEDIVVATTQMIRRFIETQLEEPSTTMVGNQRLHALAFLVIGVPEAHEYFGEVSKFICMLLNSAAGLLQSDMLQRIDDDFGDVDNYFVMQAFDELASAWSTVINEIREW</sequence>
<dbReference type="OrthoDB" id="5548448at2759"/>
<reference evidence="9" key="1">
    <citation type="submission" date="2022-07" db="EMBL/GenBank/DDBJ databases">
        <title>Phylogenomic reconstructions and comparative analyses of Kickxellomycotina fungi.</title>
        <authorList>
            <person name="Reynolds N.K."/>
            <person name="Stajich J.E."/>
            <person name="Barry K."/>
            <person name="Grigoriev I.V."/>
            <person name="Crous P."/>
            <person name="Smith M.E."/>
        </authorList>
    </citation>
    <scope>NUCLEOTIDE SEQUENCE</scope>
    <source>
        <strain evidence="9">NRRL 1566</strain>
    </source>
</reference>
<dbReference type="AlphaFoldDB" id="A0A9W8LX63"/>
<keyword evidence="5" id="KW-0963">Cytoplasm</keyword>
<dbReference type="InterPro" id="IPR044189">
    <property type="entry name" value="XPO4/7-like"/>
</dbReference>
<accession>A0A9W8LX63</accession>
<comment type="similarity">
    <text evidence="3">Belongs to the exportin family.</text>
</comment>
<evidence type="ECO:0000256" key="6">
    <source>
        <dbReference type="ARBA" id="ARBA00022927"/>
    </source>
</evidence>
<protein>
    <submittedName>
        <fullName evidence="9">Uncharacterized protein</fullName>
    </submittedName>
</protein>
<comment type="subcellular location">
    <subcellularLocation>
        <location evidence="2">Cytoplasm</location>
    </subcellularLocation>
    <subcellularLocation>
        <location evidence="1">Nucleus</location>
    </subcellularLocation>
</comment>
<feature type="compositionally biased region" description="Polar residues" evidence="8">
    <location>
        <begin position="210"/>
        <end position="225"/>
    </location>
</feature>
<evidence type="ECO:0000256" key="5">
    <source>
        <dbReference type="ARBA" id="ARBA00022490"/>
    </source>
</evidence>
<dbReference type="InterPro" id="IPR011989">
    <property type="entry name" value="ARM-like"/>
</dbReference>
<evidence type="ECO:0000256" key="1">
    <source>
        <dbReference type="ARBA" id="ARBA00004123"/>
    </source>
</evidence>
<evidence type="ECO:0000256" key="4">
    <source>
        <dbReference type="ARBA" id="ARBA00022448"/>
    </source>
</evidence>
<feature type="region of interest" description="Disordered" evidence="8">
    <location>
        <begin position="208"/>
        <end position="234"/>
    </location>
</feature>
<dbReference type="PANTHER" id="PTHR12596">
    <property type="entry name" value="EXPORTIN 4,7-RELATED"/>
    <property type="match status" value="1"/>
</dbReference>
<evidence type="ECO:0000256" key="7">
    <source>
        <dbReference type="ARBA" id="ARBA00023242"/>
    </source>
</evidence>
<name>A0A9W8LX63_9FUNG</name>
<dbReference type="GO" id="GO:0006611">
    <property type="term" value="P:protein export from nucleus"/>
    <property type="evidence" value="ECO:0007669"/>
    <property type="project" value="TreeGrafter"/>
</dbReference>
<comment type="caution">
    <text evidence="9">The sequence shown here is derived from an EMBL/GenBank/DDBJ whole genome shotgun (WGS) entry which is preliminary data.</text>
</comment>
<keyword evidence="10" id="KW-1185">Reference proteome</keyword>
<feature type="non-terminal residue" evidence="9">
    <location>
        <position position="458"/>
    </location>
</feature>